<keyword evidence="2" id="KW-0472">Membrane</keyword>
<feature type="region of interest" description="Disordered" evidence="1">
    <location>
        <begin position="69"/>
        <end position="99"/>
    </location>
</feature>
<organism evidence="4 5">
    <name type="scientific">Paractinoplanes ovalisporus</name>
    <dbReference type="NCBI Taxonomy" id="2810368"/>
    <lineage>
        <taxon>Bacteria</taxon>
        <taxon>Bacillati</taxon>
        <taxon>Actinomycetota</taxon>
        <taxon>Actinomycetes</taxon>
        <taxon>Micromonosporales</taxon>
        <taxon>Micromonosporaceae</taxon>
        <taxon>Paractinoplanes</taxon>
    </lineage>
</organism>
<accession>A0ABS2ABX9</accession>
<proteinExistence type="predicted"/>
<evidence type="ECO:0000256" key="2">
    <source>
        <dbReference type="SAM" id="Phobius"/>
    </source>
</evidence>
<protein>
    <recommendedName>
        <fullName evidence="3">DUF6458 domain-containing protein</fullName>
    </recommendedName>
</protein>
<evidence type="ECO:0000313" key="5">
    <source>
        <dbReference type="Proteomes" id="UP000632138"/>
    </source>
</evidence>
<dbReference type="Proteomes" id="UP000632138">
    <property type="component" value="Unassembled WGS sequence"/>
</dbReference>
<reference evidence="4 5" key="1">
    <citation type="submission" date="2021-01" db="EMBL/GenBank/DDBJ databases">
        <title>Actinoplanes sp. nov. LDG1-06 isolated from lichen.</title>
        <authorList>
            <person name="Saeng-In P."/>
            <person name="Phongsopitanun W."/>
            <person name="Kanchanasin P."/>
            <person name="Yuki M."/>
            <person name="Kudo T."/>
            <person name="Ohkuma M."/>
            <person name="Tanasupawat S."/>
        </authorList>
    </citation>
    <scope>NUCLEOTIDE SEQUENCE [LARGE SCALE GENOMIC DNA]</scope>
    <source>
        <strain evidence="4 5">LDG1-06</strain>
    </source>
</reference>
<gene>
    <name evidence="4" type="ORF">JIG36_14610</name>
</gene>
<evidence type="ECO:0000256" key="1">
    <source>
        <dbReference type="SAM" id="MobiDB-lite"/>
    </source>
</evidence>
<dbReference type="InterPro" id="IPR045597">
    <property type="entry name" value="DUF6458"/>
</dbReference>
<feature type="compositionally biased region" description="Basic and acidic residues" evidence="1">
    <location>
        <begin position="80"/>
        <end position="90"/>
    </location>
</feature>
<keyword evidence="2" id="KW-0812">Transmembrane</keyword>
<keyword evidence="5" id="KW-1185">Reference proteome</keyword>
<evidence type="ECO:0000313" key="4">
    <source>
        <dbReference type="EMBL" id="MBM2616791.1"/>
    </source>
</evidence>
<dbReference type="EMBL" id="JAENHP010000004">
    <property type="protein sequence ID" value="MBM2616791.1"/>
    <property type="molecule type" value="Genomic_DNA"/>
</dbReference>
<name>A0ABS2ABX9_9ACTN</name>
<comment type="caution">
    <text evidence="4">The sequence shown here is derived from an EMBL/GenBank/DDBJ whole genome shotgun (WGS) entry which is preliminary data.</text>
</comment>
<sequence length="99" mass="10895">MGIGGSIFLLALGAILAFAVNANVSGIDINIIGWILMAAGLVGLIITLWYWNSRRRTVVTRQTATPVAGEQVYPNQQVRSEYRETRREDVPPPPPPSYQ</sequence>
<evidence type="ECO:0000259" key="3">
    <source>
        <dbReference type="Pfam" id="PF20059"/>
    </source>
</evidence>
<dbReference type="RefSeq" id="WP_203376836.1">
    <property type="nucleotide sequence ID" value="NZ_JAENHP010000004.1"/>
</dbReference>
<keyword evidence="2" id="KW-1133">Transmembrane helix</keyword>
<dbReference type="Pfam" id="PF20059">
    <property type="entry name" value="DUF6458"/>
    <property type="match status" value="1"/>
</dbReference>
<feature type="transmembrane region" description="Helical" evidence="2">
    <location>
        <begin position="32"/>
        <end position="51"/>
    </location>
</feature>
<feature type="domain" description="DUF6458" evidence="3">
    <location>
        <begin position="1"/>
        <end position="66"/>
    </location>
</feature>